<organism evidence="1 2">
    <name type="scientific">Aegilops tauschii subsp. strangulata</name>
    <name type="common">Goatgrass</name>
    <dbReference type="NCBI Taxonomy" id="200361"/>
    <lineage>
        <taxon>Eukaryota</taxon>
        <taxon>Viridiplantae</taxon>
        <taxon>Streptophyta</taxon>
        <taxon>Embryophyta</taxon>
        <taxon>Tracheophyta</taxon>
        <taxon>Spermatophyta</taxon>
        <taxon>Magnoliopsida</taxon>
        <taxon>Liliopsida</taxon>
        <taxon>Poales</taxon>
        <taxon>Poaceae</taxon>
        <taxon>BOP clade</taxon>
        <taxon>Pooideae</taxon>
        <taxon>Triticodae</taxon>
        <taxon>Triticeae</taxon>
        <taxon>Triticinae</taxon>
        <taxon>Aegilops</taxon>
    </lineage>
</organism>
<reference evidence="2" key="1">
    <citation type="journal article" date="2014" name="Science">
        <title>Ancient hybridizations among the ancestral genomes of bread wheat.</title>
        <authorList>
            <consortium name="International Wheat Genome Sequencing Consortium,"/>
            <person name="Marcussen T."/>
            <person name="Sandve S.R."/>
            <person name="Heier L."/>
            <person name="Spannagl M."/>
            <person name="Pfeifer M."/>
            <person name="Jakobsen K.S."/>
            <person name="Wulff B.B."/>
            <person name="Steuernagel B."/>
            <person name="Mayer K.F."/>
            <person name="Olsen O.A."/>
        </authorList>
    </citation>
    <scope>NUCLEOTIDE SEQUENCE [LARGE SCALE GENOMIC DNA]</scope>
    <source>
        <strain evidence="2">cv. AL8/78</strain>
    </source>
</reference>
<dbReference type="EnsemblPlants" id="AET3Gv21143700.3">
    <property type="protein sequence ID" value="AET3Gv21143700.3"/>
    <property type="gene ID" value="AET3Gv21143700"/>
</dbReference>
<reference evidence="1" key="4">
    <citation type="submission" date="2019-03" db="UniProtKB">
        <authorList>
            <consortium name="EnsemblPlants"/>
        </authorList>
    </citation>
    <scope>IDENTIFICATION</scope>
</reference>
<name>A0A453GPF7_AEGTS</name>
<reference evidence="1" key="5">
    <citation type="journal article" date="2021" name="G3 (Bethesda)">
        <title>Aegilops tauschii genome assembly Aet v5.0 features greater sequence contiguity and improved annotation.</title>
        <authorList>
            <person name="Wang L."/>
            <person name="Zhu T."/>
            <person name="Rodriguez J.C."/>
            <person name="Deal K.R."/>
            <person name="Dubcovsky J."/>
            <person name="McGuire P.E."/>
            <person name="Lux T."/>
            <person name="Spannagl M."/>
            <person name="Mayer K.F.X."/>
            <person name="Baldrich P."/>
            <person name="Meyers B.C."/>
            <person name="Huo N."/>
            <person name="Gu Y.Q."/>
            <person name="Zhou H."/>
            <person name="Devos K.M."/>
            <person name="Bennetzen J.L."/>
            <person name="Unver T."/>
            <person name="Budak H."/>
            <person name="Gulick P.J."/>
            <person name="Galiba G."/>
            <person name="Kalapos B."/>
            <person name="Nelson D.R."/>
            <person name="Li P."/>
            <person name="You F.M."/>
            <person name="Luo M.C."/>
            <person name="Dvorak J."/>
        </authorList>
    </citation>
    <scope>NUCLEOTIDE SEQUENCE [LARGE SCALE GENOMIC DNA]</scope>
    <source>
        <strain evidence="1">cv. AL8/78</strain>
    </source>
</reference>
<keyword evidence="2" id="KW-1185">Reference proteome</keyword>
<evidence type="ECO:0000313" key="2">
    <source>
        <dbReference type="Proteomes" id="UP000015105"/>
    </source>
</evidence>
<dbReference type="Proteomes" id="UP000015105">
    <property type="component" value="Chromosome 3D"/>
</dbReference>
<evidence type="ECO:0000313" key="1">
    <source>
        <dbReference type="EnsemblPlants" id="AET3Gv21143700.3"/>
    </source>
</evidence>
<dbReference type="Gramene" id="AET3Gv21143700.3">
    <property type="protein sequence ID" value="AET3Gv21143700.3"/>
    <property type="gene ID" value="AET3Gv21143700"/>
</dbReference>
<reference evidence="2" key="2">
    <citation type="journal article" date="2017" name="Nat. Plants">
        <title>The Aegilops tauschii genome reveals multiple impacts of transposons.</title>
        <authorList>
            <person name="Zhao G."/>
            <person name="Zou C."/>
            <person name="Li K."/>
            <person name="Wang K."/>
            <person name="Li T."/>
            <person name="Gao L."/>
            <person name="Zhang X."/>
            <person name="Wang H."/>
            <person name="Yang Z."/>
            <person name="Liu X."/>
            <person name="Jiang W."/>
            <person name="Mao L."/>
            <person name="Kong X."/>
            <person name="Jiao Y."/>
            <person name="Jia J."/>
        </authorList>
    </citation>
    <scope>NUCLEOTIDE SEQUENCE [LARGE SCALE GENOMIC DNA]</scope>
    <source>
        <strain evidence="2">cv. AL8/78</strain>
    </source>
</reference>
<dbReference type="AlphaFoldDB" id="A0A453GPF7"/>
<sequence>AGFWAGAPAAIRARLGTTRSMPSRCSRRGACSRTHAPPRTILRVRVITITCSIITVHVRSPLTWGDVDRSCQHLFGSLLISTPTLVRIRLCELCDRAVYANGFW</sequence>
<accession>A0A453GPF7</accession>
<reference evidence="1" key="3">
    <citation type="journal article" date="2017" name="Nature">
        <title>Genome sequence of the progenitor of the wheat D genome Aegilops tauschii.</title>
        <authorList>
            <person name="Luo M.C."/>
            <person name="Gu Y.Q."/>
            <person name="Puiu D."/>
            <person name="Wang H."/>
            <person name="Twardziok S.O."/>
            <person name="Deal K.R."/>
            <person name="Huo N."/>
            <person name="Zhu T."/>
            <person name="Wang L."/>
            <person name="Wang Y."/>
            <person name="McGuire P.E."/>
            <person name="Liu S."/>
            <person name="Long H."/>
            <person name="Ramasamy R.K."/>
            <person name="Rodriguez J.C."/>
            <person name="Van S.L."/>
            <person name="Yuan L."/>
            <person name="Wang Z."/>
            <person name="Xia Z."/>
            <person name="Xiao L."/>
            <person name="Anderson O.D."/>
            <person name="Ouyang S."/>
            <person name="Liang Y."/>
            <person name="Zimin A.V."/>
            <person name="Pertea G."/>
            <person name="Qi P."/>
            <person name="Bennetzen J.L."/>
            <person name="Dai X."/>
            <person name="Dawson M.W."/>
            <person name="Muller H.G."/>
            <person name="Kugler K."/>
            <person name="Rivarola-Duarte L."/>
            <person name="Spannagl M."/>
            <person name="Mayer K.F.X."/>
            <person name="Lu F.H."/>
            <person name="Bevan M.W."/>
            <person name="Leroy P."/>
            <person name="Li P."/>
            <person name="You F.M."/>
            <person name="Sun Q."/>
            <person name="Liu Z."/>
            <person name="Lyons E."/>
            <person name="Wicker T."/>
            <person name="Salzberg S.L."/>
            <person name="Devos K.M."/>
            <person name="Dvorak J."/>
        </authorList>
    </citation>
    <scope>NUCLEOTIDE SEQUENCE [LARGE SCALE GENOMIC DNA]</scope>
    <source>
        <strain evidence="1">cv. AL8/78</strain>
    </source>
</reference>
<proteinExistence type="predicted"/>
<protein>
    <submittedName>
        <fullName evidence="1">Uncharacterized protein</fullName>
    </submittedName>
</protein>